<evidence type="ECO:0000256" key="2">
    <source>
        <dbReference type="ARBA" id="ARBA00022448"/>
    </source>
</evidence>
<accession>A0A6H0Y5R2</accession>
<dbReference type="Proteomes" id="UP000503462">
    <property type="component" value="Chromosome 5"/>
</dbReference>
<evidence type="ECO:0000313" key="5">
    <source>
        <dbReference type="EMBL" id="QIX02235.1"/>
    </source>
</evidence>
<dbReference type="GO" id="GO:0005198">
    <property type="term" value="F:structural molecule activity"/>
    <property type="evidence" value="ECO:0007669"/>
    <property type="project" value="TreeGrafter"/>
</dbReference>
<comment type="similarity">
    <text evidence="1">Belongs to the VPS25 family.</text>
</comment>
<keyword evidence="6" id="KW-1185">Reference proteome</keyword>
<keyword evidence="3" id="KW-0653">Protein transport</keyword>
<gene>
    <name evidence="5" type="ORF">AMS68_007752</name>
</gene>
<dbReference type="GO" id="GO:0042803">
    <property type="term" value="F:protein homodimerization activity"/>
    <property type="evidence" value="ECO:0007669"/>
    <property type="project" value="TreeGrafter"/>
</dbReference>
<dbReference type="OrthoDB" id="245150at2759"/>
<dbReference type="InterPro" id="IPR014041">
    <property type="entry name" value="ESCRT-II_cplx_Vps25-sub_N"/>
</dbReference>
<dbReference type="EMBL" id="CP051143">
    <property type="protein sequence ID" value="QIX02235.1"/>
    <property type="molecule type" value="Genomic_DNA"/>
</dbReference>
<dbReference type="InterPro" id="IPR008570">
    <property type="entry name" value="ESCRT-II_cplx_Vps25-sub"/>
</dbReference>
<name>A0A6H0Y5R2_9PEZI</name>
<evidence type="ECO:0000313" key="6">
    <source>
        <dbReference type="Proteomes" id="UP000503462"/>
    </source>
</evidence>
<dbReference type="PANTHER" id="PTHR13149">
    <property type="entry name" value="VACUOLAR PROTEIN SORTING-ASSOCIATED PROTEIN VPS25"/>
    <property type="match status" value="1"/>
</dbReference>
<dbReference type="SUPFAM" id="SSF46785">
    <property type="entry name" value="Winged helix' DNA-binding domain"/>
    <property type="match status" value="2"/>
</dbReference>
<evidence type="ECO:0000256" key="1">
    <source>
        <dbReference type="ARBA" id="ARBA00009674"/>
    </source>
</evidence>
<protein>
    <recommendedName>
        <fullName evidence="4">ESCRT-II complex subunit VPS25</fullName>
    </recommendedName>
</protein>
<dbReference type="Gene3D" id="1.10.10.10">
    <property type="entry name" value="Winged helix-like DNA-binding domain superfamily/Winged helix DNA-binding domain"/>
    <property type="match status" value="1"/>
</dbReference>
<dbReference type="InterPro" id="IPR036390">
    <property type="entry name" value="WH_DNA-bd_sf"/>
</dbReference>
<dbReference type="InterPro" id="IPR036388">
    <property type="entry name" value="WH-like_DNA-bd_sf"/>
</dbReference>
<proteinExistence type="inferred from homology"/>
<dbReference type="AlphaFoldDB" id="A0A6H0Y5R2"/>
<sequence length="213" mass="24264">MTSSSPQAAGLLSSPTTTASITTYAASPISNQDAFEFPIYSRFPPLYSIQPNLATQSEQMERWSSLITSYCAHYRIFVLSLSSLPPDLFHQSTIRRTLRESDIRKVLDWMAKSENGGRAEWIPANARNIQSSTCYVYWRTPTEWADLIYAWVDETGQKGTILTLYELRESDAVNGKDWRDMDEDLLKRVLNVLVKRGKAQIFGQEETSGIKFF</sequence>
<evidence type="ECO:0000256" key="4">
    <source>
        <dbReference type="ARBA" id="ARBA00030094"/>
    </source>
</evidence>
<dbReference type="PANTHER" id="PTHR13149:SF0">
    <property type="entry name" value="VACUOLAR PROTEIN-SORTING-ASSOCIATED PROTEIN 25"/>
    <property type="match status" value="1"/>
</dbReference>
<keyword evidence="2" id="KW-0813">Transport</keyword>
<dbReference type="GO" id="GO:0043328">
    <property type="term" value="P:protein transport to vacuole involved in ubiquitin-dependent protein catabolic process via the multivesicular body sorting pathway"/>
    <property type="evidence" value="ECO:0007669"/>
    <property type="project" value="TreeGrafter"/>
</dbReference>
<dbReference type="FunFam" id="1.10.10.10:FF:000141">
    <property type="entry name" value="vacuolar protein-sorting-associated protein 25"/>
    <property type="match status" value="1"/>
</dbReference>
<organism evidence="5 6">
    <name type="scientific">Peltaster fructicola</name>
    <dbReference type="NCBI Taxonomy" id="286661"/>
    <lineage>
        <taxon>Eukaryota</taxon>
        <taxon>Fungi</taxon>
        <taxon>Dikarya</taxon>
        <taxon>Ascomycota</taxon>
        <taxon>Pezizomycotina</taxon>
        <taxon>Dothideomycetes</taxon>
        <taxon>Dothideomycetes incertae sedis</taxon>
        <taxon>Peltaster</taxon>
    </lineage>
</organism>
<dbReference type="Pfam" id="PF05871">
    <property type="entry name" value="ESCRT-II"/>
    <property type="match status" value="1"/>
</dbReference>
<evidence type="ECO:0000256" key="3">
    <source>
        <dbReference type="ARBA" id="ARBA00022927"/>
    </source>
</evidence>
<dbReference type="GO" id="GO:0016236">
    <property type="term" value="P:macroautophagy"/>
    <property type="evidence" value="ECO:0007669"/>
    <property type="project" value="UniProtKB-ARBA"/>
</dbReference>
<dbReference type="GO" id="GO:0000814">
    <property type="term" value="C:ESCRT II complex"/>
    <property type="evidence" value="ECO:0007669"/>
    <property type="project" value="InterPro"/>
</dbReference>
<reference evidence="5 6" key="1">
    <citation type="journal article" date="2016" name="Sci. Rep.">
        <title>Peltaster fructicola genome reveals evolution from an invasive phytopathogen to an ectophytic parasite.</title>
        <authorList>
            <person name="Xu C."/>
            <person name="Chen H."/>
            <person name="Gleason M.L."/>
            <person name="Xu J.R."/>
            <person name="Liu H."/>
            <person name="Zhang R."/>
            <person name="Sun G."/>
        </authorList>
    </citation>
    <scope>NUCLEOTIDE SEQUENCE [LARGE SCALE GENOMIC DNA]</scope>
    <source>
        <strain evidence="5 6">LNHT1506</strain>
    </source>
</reference>
<dbReference type="Gene3D" id="1.10.10.570">
    <property type="entry name" value="Winged helix' DNA-binding domain. Chain C. Domain 1"/>
    <property type="match status" value="1"/>
</dbReference>